<evidence type="ECO:0000256" key="10">
    <source>
        <dbReference type="SAM" id="MobiDB-lite"/>
    </source>
</evidence>
<dbReference type="PANTHER" id="PTHR11237">
    <property type="entry name" value="COENZYME Q10 BIOSYNTHESIS PROTEIN 7"/>
    <property type="match status" value="1"/>
</dbReference>
<sequence>MFSDSLISELDRGLRAIVGVTQASRPIPVPATSAISAAPTTTEPTGAGHASGAGATAASDAADDGLSPQERRHVAGLMRVNHVGEVCAQALYQAQKLATKRPELRAAFEHAGKEEEDHLAWTAHRLAELGSRPSLLNPLWYAGAFAIGFVAGKCGDNVSLGFMSETERQVEHHLDTHLDELPPHDLRSRAIVDQMRLDEIEHGQAARDAGGIELPVPVQRVMRAAAKVMTTTAYYI</sequence>
<dbReference type="Gene3D" id="1.20.1260.10">
    <property type="match status" value="1"/>
</dbReference>
<dbReference type="InterPro" id="IPR047809">
    <property type="entry name" value="COQ7_proteobact"/>
</dbReference>
<evidence type="ECO:0000313" key="12">
    <source>
        <dbReference type="Proteomes" id="UP000366945"/>
    </source>
</evidence>
<dbReference type="RefSeq" id="WP_150681067.1">
    <property type="nucleotide sequence ID" value="NZ_CABPSK010000003.1"/>
</dbReference>
<dbReference type="AlphaFoldDB" id="A0A5E4XH34"/>
<dbReference type="OrthoDB" id="5192789at2"/>
<dbReference type="NCBIfam" id="NF033656">
    <property type="entry name" value="DMQ_monoox_COQ7"/>
    <property type="match status" value="1"/>
</dbReference>
<keyword evidence="8 9" id="KW-0472">Membrane</keyword>
<dbReference type="GO" id="GO:0006744">
    <property type="term" value="P:ubiquinone biosynthetic process"/>
    <property type="evidence" value="ECO:0007669"/>
    <property type="project" value="UniProtKB-UniRule"/>
</dbReference>
<feature type="binding site" evidence="9">
    <location>
        <position position="202"/>
    </location>
    <ligand>
        <name>Fe cation</name>
        <dbReference type="ChEBI" id="CHEBI:24875"/>
        <label>2</label>
    </ligand>
</feature>
<reference evidence="11 12" key="1">
    <citation type="submission" date="2019-08" db="EMBL/GenBank/DDBJ databases">
        <authorList>
            <person name="Peeters C."/>
        </authorList>
    </citation>
    <scope>NUCLEOTIDE SEQUENCE [LARGE SCALE GENOMIC DNA]</scope>
    <source>
        <strain evidence="11 12">LMG 31114</strain>
    </source>
</reference>
<evidence type="ECO:0000256" key="4">
    <source>
        <dbReference type="ARBA" id="ARBA00022723"/>
    </source>
</evidence>
<dbReference type="EC" id="1.14.99.60" evidence="9"/>
<evidence type="ECO:0000313" key="11">
    <source>
        <dbReference type="EMBL" id="VVE35485.1"/>
    </source>
</evidence>
<feature type="binding site" evidence="9">
    <location>
        <position position="167"/>
    </location>
    <ligand>
        <name>Fe cation</name>
        <dbReference type="ChEBI" id="CHEBI:24875"/>
        <label>2</label>
    </ligand>
</feature>
<dbReference type="CDD" id="cd01042">
    <property type="entry name" value="DMQH"/>
    <property type="match status" value="1"/>
</dbReference>
<evidence type="ECO:0000256" key="8">
    <source>
        <dbReference type="ARBA" id="ARBA00023136"/>
    </source>
</evidence>
<keyword evidence="7 9" id="KW-0503">Monooxygenase</keyword>
<dbReference type="UniPathway" id="UPA00232"/>
<keyword evidence="12" id="KW-1185">Reference proteome</keyword>
<feature type="binding site" evidence="9">
    <location>
        <position position="199"/>
    </location>
    <ligand>
        <name>Fe cation</name>
        <dbReference type="ChEBI" id="CHEBI:24875"/>
        <label>2</label>
    </ligand>
</feature>
<dbReference type="GO" id="GO:0046872">
    <property type="term" value="F:metal ion binding"/>
    <property type="evidence" value="ECO:0007669"/>
    <property type="project" value="UniProtKB-KW"/>
</dbReference>
<dbReference type="InterPro" id="IPR012347">
    <property type="entry name" value="Ferritin-like"/>
</dbReference>
<dbReference type="GO" id="GO:0008682">
    <property type="term" value="F:3-demethoxyubiquinol 3-hydroxylase activity"/>
    <property type="evidence" value="ECO:0007669"/>
    <property type="project" value="UniProtKB-EC"/>
</dbReference>
<dbReference type="EMBL" id="CABPSK010000003">
    <property type="protein sequence ID" value="VVE35485.1"/>
    <property type="molecule type" value="Genomic_DNA"/>
</dbReference>
<comment type="pathway">
    <text evidence="1 9">Cofactor biosynthesis; ubiquinone biosynthesis.</text>
</comment>
<feature type="binding site" evidence="9">
    <location>
        <position position="199"/>
    </location>
    <ligand>
        <name>Fe cation</name>
        <dbReference type="ChEBI" id="CHEBI:24875"/>
        <label>1</label>
    </ligand>
</feature>
<dbReference type="GeneID" id="300405887"/>
<gene>
    <name evidence="9" type="primary">coq7</name>
    <name evidence="11" type="ORF">PPN31114_03888</name>
</gene>
<keyword evidence="6 9" id="KW-0408">Iron</keyword>
<dbReference type="GO" id="GO:0005886">
    <property type="term" value="C:plasma membrane"/>
    <property type="evidence" value="ECO:0007669"/>
    <property type="project" value="UniProtKB-SubCell"/>
</dbReference>
<dbReference type="InterPro" id="IPR011566">
    <property type="entry name" value="Ubq_synth_Coq7"/>
</dbReference>
<dbReference type="HAMAP" id="MF_01658">
    <property type="entry name" value="COQ7"/>
    <property type="match status" value="1"/>
</dbReference>
<evidence type="ECO:0000256" key="5">
    <source>
        <dbReference type="ARBA" id="ARBA00023002"/>
    </source>
</evidence>
<evidence type="ECO:0000256" key="9">
    <source>
        <dbReference type="HAMAP-Rule" id="MF_01658"/>
    </source>
</evidence>
<name>A0A5E4XH34_9BURK</name>
<feature type="compositionally biased region" description="Low complexity" evidence="10">
    <location>
        <begin position="37"/>
        <end position="60"/>
    </location>
</feature>
<evidence type="ECO:0000256" key="6">
    <source>
        <dbReference type="ARBA" id="ARBA00023004"/>
    </source>
</evidence>
<feature type="binding site" evidence="9">
    <location>
        <position position="118"/>
    </location>
    <ligand>
        <name>Fe cation</name>
        <dbReference type="ChEBI" id="CHEBI:24875"/>
        <label>1</label>
    </ligand>
</feature>
<dbReference type="Proteomes" id="UP000366945">
    <property type="component" value="Unassembled WGS sequence"/>
</dbReference>
<protein>
    <recommendedName>
        <fullName evidence="9">3-demethoxyubiquinol 3-hydroxylase</fullName>
        <shortName evidence="9">DMQ hydroxylase</shortName>
        <ecNumber evidence="9">1.14.99.60</ecNumber>
    </recommendedName>
    <alternativeName>
        <fullName evidence="9">2-nonaprenyl-3-methyl-6-methoxy-1,4-benzoquinol hydroxylase</fullName>
    </alternativeName>
</protein>
<evidence type="ECO:0000256" key="2">
    <source>
        <dbReference type="ARBA" id="ARBA00022475"/>
    </source>
</evidence>
<dbReference type="Pfam" id="PF03232">
    <property type="entry name" value="COQ7"/>
    <property type="match status" value="1"/>
</dbReference>
<evidence type="ECO:0000256" key="7">
    <source>
        <dbReference type="ARBA" id="ARBA00023033"/>
    </source>
</evidence>
<keyword evidence="3 9" id="KW-0831">Ubiquinone biosynthesis</keyword>
<proteinExistence type="inferred from homology"/>
<keyword evidence="2 9" id="KW-1003">Cell membrane</keyword>
<keyword evidence="4 9" id="KW-0479">Metal-binding</keyword>
<dbReference type="SUPFAM" id="SSF47240">
    <property type="entry name" value="Ferritin-like"/>
    <property type="match status" value="1"/>
</dbReference>
<evidence type="ECO:0000256" key="1">
    <source>
        <dbReference type="ARBA" id="ARBA00004749"/>
    </source>
</evidence>
<evidence type="ECO:0000256" key="3">
    <source>
        <dbReference type="ARBA" id="ARBA00022688"/>
    </source>
</evidence>
<feature type="binding site" evidence="9">
    <location>
        <position position="115"/>
    </location>
    <ligand>
        <name>Fe cation</name>
        <dbReference type="ChEBI" id="CHEBI:24875"/>
        <label>2</label>
    </ligand>
</feature>
<feature type="region of interest" description="Disordered" evidence="10">
    <location>
        <begin position="37"/>
        <end position="67"/>
    </location>
</feature>
<comment type="cofactor">
    <cofactor evidence="9">
        <name>Fe cation</name>
        <dbReference type="ChEBI" id="CHEBI:24875"/>
    </cofactor>
    <text evidence="9">Binds 2 iron ions per subunit.</text>
</comment>
<comment type="similarity">
    <text evidence="9">Belongs to the COQ7 family.</text>
</comment>
<feature type="binding site" evidence="9">
    <location>
        <position position="85"/>
    </location>
    <ligand>
        <name>Fe cation</name>
        <dbReference type="ChEBI" id="CHEBI:24875"/>
        <label>1</label>
    </ligand>
</feature>
<comment type="subcellular location">
    <subcellularLocation>
        <location evidence="9">Cell membrane</location>
        <topology evidence="9">Peripheral membrane protein</topology>
    </subcellularLocation>
</comment>
<organism evidence="11 12">
    <name type="scientific">Pandoraea pneumonica</name>
    <dbReference type="NCBI Taxonomy" id="2508299"/>
    <lineage>
        <taxon>Bacteria</taxon>
        <taxon>Pseudomonadati</taxon>
        <taxon>Pseudomonadota</taxon>
        <taxon>Betaproteobacteria</taxon>
        <taxon>Burkholderiales</taxon>
        <taxon>Burkholderiaceae</taxon>
        <taxon>Pandoraea</taxon>
    </lineage>
</organism>
<dbReference type="InterPro" id="IPR009078">
    <property type="entry name" value="Ferritin-like_SF"/>
</dbReference>
<comment type="function">
    <text evidence="9">Catalyzes the hydroxylation of 2-nonaprenyl-3-methyl-6-methoxy-1,4-benzoquinol during ubiquinone biosynthesis.</text>
</comment>
<accession>A0A5E4XH34</accession>
<keyword evidence="5 9" id="KW-0560">Oxidoreductase</keyword>
<dbReference type="PANTHER" id="PTHR11237:SF4">
    <property type="entry name" value="5-DEMETHOXYUBIQUINONE HYDROXYLASE, MITOCHONDRIAL"/>
    <property type="match status" value="1"/>
</dbReference>
<comment type="catalytic activity">
    <reaction evidence="9">
        <text>a 5-methoxy-2-methyl-3-(all-trans-polyprenyl)benzene-1,4-diol + AH2 + O2 = a 3-demethylubiquinol + A + H2O</text>
        <dbReference type="Rhea" id="RHEA:50908"/>
        <dbReference type="Rhea" id="RHEA-COMP:10859"/>
        <dbReference type="Rhea" id="RHEA-COMP:10914"/>
        <dbReference type="ChEBI" id="CHEBI:13193"/>
        <dbReference type="ChEBI" id="CHEBI:15377"/>
        <dbReference type="ChEBI" id="CHEBI:15379"/>
        <dbReference type="ChEBI" id="CHEBI:17499"/>
        <dbReference type="ChEBI" id="CHEBI:84167"/>
        <dbReference type="ChEBI" id="CHEBI:84422"/>
        <dbReference type="EC" id="1.14.99.60"/>
    </reaction>
</comment>
<feature type="binding site" evidence="9">
    <location>
        <position position="115"/>
    </location>
    <ligand>
        <name>Fe cation</name>
        <dbReference type="ChEBI" id="CHEBI:24875"/>
        <label>1</label>
    </ligand>
</feature>